<dbReference type="Proteomes" id="UP000242414">
    <property type="component" value="Unassembled WGS sequence"/>
</dbReference>
<feature type="region of interest" description="Disordered" evidence="2">
    <location>
        <begin position="1"/>
        <end position="23"/>
    </location>
</feature>
<keyword evidence="1" id="KW-0175">Coiled coil</keyword>
<feature type="coiled-coil region" evidence="1">
    <location>
        <begin position="158"/>
        <end position="285"/>
    </location>
</feature>
<dbReference type="AlphaFoldDB" id="A0A1X0QY79"/>
<protein>
    <recommendedName>
        <fullName evidence="4">Nuclear segregation protein Bfr1</fullName>
    </recommendedName>
</protein>
<dbReference type="OrthoDB" id="2195113at2759"/>
<dbReference type="InterPro" id="IPR039604">
    <property type="entry name" value="Bfr1"/>
</dbReference>
<dbReference type="VEuPathDB" id="FungiDB:BCV72DRAFT_312151"/>
<dbReference type="GO" id="GO:0008298">
    <property type="term" value="P:intracellular mRNA localization"/>
    <property type="evidence" value="ECO:0007669"/>
    <property type="project" value="TreeGrafter"/>
</dbReference>
<evidence type="ECO:0008006" key="4">
    <source>
        <dbReference type="Google" id="ProtNLM"/>
    </source>
</evidence>
<evidence type="ECO:0000256" key="2">
    <source>
        <dbReference type="SAM" id="MobiDB-lite"/>
    </source>
</evidence>
<dbReference type="EMBL" id="KV921962">
    <property type="protein sequence ID" value="ORE04753.1"/>
    <property type="molecule type" value="Genomic_DNA"/>
</dbReference>
<evidence type="ECO:0000256" key="1">
    <source>
        <dbReference type="SAM" id="Coils"/>
    </source>
</evidence>
<feature type="compositionally biased region" description="Basic and acidic residues" evidence="2">
    <location>
        <begin position="14"/>
        <end position="23"/>
    </location>
</feature>
<organism evidence="3">
    <name type="scientific">Rhizopus microsporus var. microsporus</name>
    <dbReference type="NCBI Taxonomy" id="86635"/>
    <lineage>
        <taxon>Eukaryota</taxon>
        <taxon>Fungi</taxon>
        <taxon>Fungi incertae sedis</taxon>
        <taxon>Mucoromycota</taxon>
        <taxon>Mucoromycotina</taxon>
        <taxon>Mucoromycetes</taxon>
        <taxon>Mucorales</taxon>
        <taxon>Mucorineae</taxon>
        <taxon>Rhizopodaceae</taxon>
        <taxon>Rhizopus</taxon>
    </lineage>
</organism>
<evidence type="ECO:0000313" key="3">
    <source>
        <dbReference type="EMBL" id="ORE04753.1"/>
    </source>
</evidence>
<sequence>MTQVVSSTPPVLPEHVKKPNEEEYKKSIESINASIEKIQKQFDAVKDKIAKLPPKGDNSRREQIKTELAEIREKQAELKKSRKAVYEQLDALNDSIRKKVTVVKGFQSKIPYRSTEEVDARISELERKIEAGVRIVEEKKMLQEISLLKRNRLSFEDIDQQQNEINRERAIYDELKKNIDDSEAKKLSDRYEQLDAEFKTIQEDQNKQREARNKLYDERNRLKGLLDEEYNKLRTLRDEHRKNNDEYYTFIRKLREWKKEQEQLRKVQEENERRQEAAKQELELASLPAFENEIALCDNLSAFLESYLSPNHKNDASADSNANEIANAFEGMVIKKKDDDFFFVGNNKKKHGKNKEAVKDTKKSDALKLPLSTMEAFFDIKVTVPTKISEIPTTLQKLKERKEYFIKEQPKATEANRKKAEERIQAMLKAEEEEEKEKEEENKEQ</sequence>
<feature type="compositionally biased region" description="Basic and acidic residues" evidence="2">
    <location>
        <begin position="406"/>
        <end position="424"/>
    </location>
</feature>
<feature type="region of interest" description="Disordered" evidence="2">
    <location>
        <begin position="406"/>
        <end position="445"/>
    </location>
</feature>
<dbReference type="PANTHER" id="PTHR31027">
    <property type="entry name" value="NUCLEAR SEGREGATION PROTEIN BFR1"/>
    <property type="match status" value="1"/>
</dbReference>
<dbReference type="GO" id="GO:0005783">
    <property type="term" value="C:endoplasmic reticulum"/>
    <property type="evidence" value="ECO:0007669"/>
    <property type="project" value="TreeGrafter"/>
</dbReference>
<proteinExistence type="predicted"/>
<gene>
    <name evidence="3" type="ORF">BCV72DRAFT_312151</name>
</gene>
<reference evidence="3" key="1">
    <citation type="journal article" date="2016" name="Proc. Natl. Acad. Sci. U.S.A.">
        <title>Lipid metabolic changes in an early divergent fungus govern the establishment of a mutualistic symbiosis with endobacteria.</title>
        <authorList>
            <person name="Lastovetsky O.A."/>
            <person name="Gaspar M.L."/>
            <person name="Mondo S.J."/>
            <person name="LaButti K.M."/>
            <person name="Sandor L."/>
            <person name="Grigoriev I.V."/>
            <person name="Henry S.A."/>
            <person name="Pawlowska T.E."/>
        </authorList>
    </citation>
    <scope>NUCLEOTIDE SEQUENCE [LARGE SCALE GENOMIC DNA]</scope>
    <source>
        <strain evidence="3">ATCC 52814</strain>
    </source>
</reference>
<dbReference type="GO" id="GO:1990904">
    <property type="term" value="C:ribonucleoprotein complex"/>
    <property type="evidence" value="ECO:0007669"/>
    <property type="project" value="TreeGrafter"/>
</dbReference>
<dbReference type="PANTHER" id="PTHR31027:SF2">
    <property type="entry name" value="LEBERCILIN DOMAIN-CONTAINING PROTEIN"/>
    <property type="match status" value="1"/>
</dbReference>
<dbReference type="GO" id="GO:0042175">
    <property type="term" value="C:nuclear outer membrane-endoplasmic reticulum membrane network"/>
    <property type="evidence" value="ECO:0007669"/>
    <property type="project" value="TreeGrafter"/>
</dbReference>
<accession>A0A1X0QY79</accession>
<name>A0A1X0QY79_RHIZD</name>
<dbReference type="GO" id="GO:0003729">
    <property type="term" value="F:mRNA binding"/>
    <property type="evidence" value="ECO:0007669"/>
    <property type="project" value="TreeGrafter"/>
</dbReference>